<dbReference type="AlphaFoldDB" id="A0A0A2DHX0"/>
<dbReference type="EMBL" id="JRVJ01000004">
    <property type="protein sequence ID" value="KGM18805.1"/>
    <property type="molecule type" value="Genomic_DNA"/>
</dbReference>
<dbReference type="Proteomes" id="UP000030145">
    <property type="component" value="Unassembled WGS sequence"/>
</dbReference>
<feature type="transmembrane region" description="Helical" evidence="7">
    <location>
        <begin position="101"/>
        <end position="124"/>
    </location>
</feature>
<feature type="transmembrane region" description="Helical" evidence="7">
    <location>
        <begin position="284"/>
        <end position="305"/>
    </location>
</feature>
<dbReference type="RefSeq" id="WP_035113530.1">
    <property type="nucleotide sequence ID" value="NZ_CP047046.1"/>
</dbReference>
<evidence type="ECO:0000256" key="5">
    <source>
        <dbReference type="ARBA" id="ARBA00022989"/>
    </source>
</evidence>
<feature type="transmembrane region" description="Helical" evidence="7">
    <location>
        <begin position="76"/>
        <end position="95"/>
    </location>
</feature>
<dbReference type="PROSITE" id="PS00216">
    <property type="entry name" value="SUGAR_TRANSPORT_1"/>
    <property type="match status" value="1"/>
</dbReference>
<evidence type="ECO:0000313" key="10">
    <source>
        <dbReference type="Proteomes" id="UP000030145"/>
    </source>
</evidence>
<proteinExistence type="predicted"/>
<organism evidence="9 10">
    <name type="scientific">Corynebacterium auriscanis</name>
    <dbReference type="NCBI Taxonomy" id="99807"/>
    <lineage>
        <taxon>Bacteria</taxon>
        <taxon>Bacillati</taxon>
        <taxon>Actinomycetota</taxon>
        <taxon>Actinomycetes</taxon>
        <taxon>Mycobacteriales</taxon>
        <taxon>Corynebacteriaceae</taxon>
        <taxon>Corynebacterium</taxon>
    </lineage>
</organism>
<dbReference type="InterPro" id="IPR050171">
    <property type="entry name" value="MFS_Transporters"/>
</dbReference>
<dbReference type="GO" id="GO:0005886">
    <property type="term" value="C:plasma membrane"/>
    <property type="evidence" value="ECO:0007669"/>
    <property type="project" value="UniProtKB-SubCell"/>
</dbReference>
<dbReference type="Pfam" id="PF07690">
    <property type="entry name" value="MFS_1"/>
    <property type="match status" value="1"/>
</dbReference>
<dbReference type="PANTHER" id="PTHR23517">
    <property type="entry name" value="RESISTANCE PROTEIN MDTM, PUTATIVE-RELATED-RELATED"/>
    <property type="match status" value="1"/>
</dbReference>
<evidence type="ECO:0000259" key="8">
    <source>
        <dbReference type="PROSITE" id="PS50850"/>
    </source>
</evidence>
<feature type="transmembrane region" description="Helical" evidence="7">
    <location>
        <begin position="345"/>
        <end position="366"/>
    </location>
</feature>
<feature type="domain" description="Major facilitator superfamily (MFS) profile" evidence="8">
    <location>
        <begin position="1"/>
        <end position="410"/>
    </location>
</feature>
<evidence type="ECO:0000256" key="6">
    <source>
        <dbReference type="ARBA" id="ARBA00023136"/>
    </source>
</evidence>
<dbReference type="InterPro" id="IPR020846">
    <property type="entry name" value="MFS_dom"/>
</dbReference>
<evidence type="ECO:0000256" key="1">
    <source>
        <dbReference type="ARBA" id="ARBA00004651"/>
    </source>
</evidence>
<dbReference type="InterPro" id="IPR005829">
    <property type="entry name" value="Sugar_transporter_CS"/>
</dbReference>
<keyword evidence="10" id="KW-1185">Reference proteome</keyword>
<evidence type="ECO:0000313" key="9">
    <source>
        <dbReference type="EMBL" id="KGM18805.1"/>
    </source>
</evidence>
<evidence type="ECO:0000256" key="7">
    <source>
        <dbReference type="SAM" id="Phobius"/>
    </source>
</evidence>
<comment type="caution">
    <text evidence="9">The sequence shown here is derived from an EMBL/GenBank/DDBJ whole genome shotgun (WGS) entry which is preliminary data.</text>
</comment>
<dbReference type="InterPro" id="IPR011701">
    <property type="entry name" value="MFS"/>
</dbReference>
<keyword evidence="3" id="KW-1003">Cell membrane</keyword>
<gene>
    <name evidence="9" type="ORF">MA47_03810</name>
</gene>
<evidence type="ECO:0000256" key="3">
    <source>
        <dbReference type="ARBA" id="ARBA00022475"/>
    </source>
</evidence>
<evidence type="ECO:0000256" key="4">
    <source>
        <dbReference type="ARBA" id="ARBA00022692"/>
    </source>
</evidence>
<comment type="subcellular location">
    <subcellularLocation>
        <location evidence="1">Cell membrane</location>
        <topology evidence="1">Multi-pass membrane protein</topology>
    </subcellularLocation>
</comment>
<feature type="transmembrane region" description="Helical" evidence="7">
    <location>
        <begin position="372"/>
        <end position="396"/>
    </location>
</feature>
<keyword evidence="6 7" id="KW-0472">Membrane</keyword>
<dbReference type="SUPFAM" id="SSF103473">
    <property type="entry name" value="MFS general substrate transporter"/>
    <property type="match status" value="1"/>
</dbReference>
<reference evidence="9 10" key="1">
    <citation type="submission" date="2014-10" db="EMBL/GenBank/DDBJ databases">
        <title>Whole Genome sequence of Corynebacterium auriscanis strain CIP 106629.</title>
        <authorList>
            <person name="Hassan S.S."/>
            <person name="Jamal S.B."/>
            <person name="Tiwari S."/>
            <person name="Oliveira L.D.C."/>
            <person name="Souza F."/>
            <person name="Mariano D.C."/>
            <person name="Almeida S."/>
            <person name="Dorella F."/>
            <person name="Pereira F."/>
            <person name="Carvalho A."/>
            <person name="Leal C.A."/>
            <person name="Soares S.D.C."/>
            <person name="Figueiredo H.C."/>
            <person name="Silva A."/>
            <person name="Azevedo V.A."/>
        </authorList>
    </citation>
    <scope>NUCLEOTIDE SEQUENCE [LARGE SCALE GENOMIC DNA]</scope>
    <source>
        <strain evidence="9 10">CIP 106629</strain>
    </source>
</reference>
<accession>A0A0A2DHX0</accession>
<dbReference type="InterPro" id="IPR036259">
    <property type="entry name" value="MFS_trans_sf"/>
</dbReference>
<dbReference type="PANTHER" id="PTHR23517:SF3">
    <property type="entry name" value="INTEGRAL MEMBRANE TRANSPORT PROTEIN"/>
    <property type="match status" value="1"/>
</dbReference>
<protein>
    <submittedName>
        <fullName evidence="9">MFS transporter permease</fullName>
    </submittedName>
</protein>
<dbReference type="GO" id="GO:0022857">
    <property type="term" value="F:transmembrane transporter activity"/>
    <property type="evidence" value="ECO:0007669"/>
    <property type="project" value="InterPro"/>
</dbReference>
<feature type="transmembrane region" description="Helical" evidence="7">
    <location>
        <begin position="255"/>
        <end position="272"/>
    </location>
</feature>
<dbReference type="GeneID" id="300553757"/>
<feature type="transmembrane region" description="Helical" evidence="7">
    <location>
        <begin position="145"/>
        <end position="167"/>
    </location>
</feature>
<feature type="transmembrane region" description="Helical" evidence="7">
    <location>
        <begin position="311"/>
        <end position="333"/>
    </location>
</feature>
<sequence>MASNRMAARNYWKFIAFAVFAVAWGGNEFTPMMVYYRGENVFGNVFVDALLASYAAGIAISLLISGPLSDRFGRRLVMFPAPVVALVGSILIAVGETNSPLIFLGRVLSGIAIGIAMTAGGSWIKELSTPAFDRNATPGAGARRATMSLTAGFALGALVAGVLAQWGPAPGKTPYLVHIFLALVSMVGLAGVPETRQSAHLKVKGSFWSDIATPTALHPRFLLAVLPIAPWVFGCAGVAYAILPSLTQDRVSIPIAFSAAITMVALTFGFGVQQISNLYLRGRGVMGQQLGLVLIIVGMALAVWTAQSRSLVGAAIAAVILGTAYGVCMITGLTEVQRLAGPDDLGGLTAVFYAFTYLGFFFPMILTKLNQWFTYEMMLGVGVVIAAISLVLVSAVGQRFLPEEKISGQS</sequence>
<feature type="transmembrane region" description="Helical" evidence="7">
    <location>
        <begin position="41"/>
        <end position="64"/>
    </location>
</feature>
<keyword evidence="5 7" id="KW-1133">Transmembrane helix</keyword>
<keyword evidence="2" id="KW-0813">Transport</keyword>
<feature type="transmembrane region" description="Helical" evidence="7">
    <location>
        <begin position="173"/>
        <end position="192"/>
    </location>
</feature>
<evidence type="ECO:0000256" key="2">
    <source>
        <dbReference type="ARBA" id="ARBA00022448"/>
    </source>
</evidence>
<dbReference type="Gene3D" id="1.20.1250.20">
    <property type="entry name" value="MFS general substrate transporter like domains"/>
    <property type="match status" value="1"/>
</dbReference>
<name>A0A0A2DHX0_9CORY</name>
<feature type="transmembrane region" description="Helical" evidence="7">
    <location>
        <begin position="221"/>
        <end position="243"/>
    </location>
</feature>
<keyword evidence="4 7" id="KW-0812">Transmembrane</keyword>
<dbReference type="PROSITE" id="PS50850">
    <property type="entry name" value="MFS"/>
    <property type="match status" value="1"/>
</dbReference>